<dbReference type="Proteomes" id="UP000261082">
    <property type="component" value="Unassembled WGS sequence"/>
</dbReference>
<evidence type="ECO:0000259" key="7">
    <source>
        <dbReference type="PROSITE" id="PS50110"/>
    </source>
</evidence>
<dbReference type="InterPro" id="IPR005467">
    <property type="entry name" value="His_kinase_dom"/>
</dbReference>
<dbReference type="SUPFAM" id="SSF55874">
    <property type="entry name" value="ATPase domain of HSP90 chaperone/DNA topoisomerase II/histidine kinase"/>
    <property type="match status" value="1"/>
</dbReference>
<dbReference type="RefSeq" id="WP_117158006.1">
    <property type="nucleotide sequence ID" value="NZ_QVID01000001.1"/>
</dbReference>
<dbReference type="OrthoDB" id="4457677at2"/>
<dbReference type="SUPFAM" id="SSF48452">
    <property type="entry name" value="TPR-like"/>
    <property type="match status" value="2"/>
</dbReference>
<dbReference type="InterPro" id="IPR001789">
    <property type="entry name" value="Sig_transdc_resp-reg_receiver"/>
</dbReference>
<dbReference type="FunFam" id="3.30.565.10:FF:000010">
    <property type="entry name" value="Sensor histidine kinase RcsC"/>
    <property type="match status" value="1"/>
</dbReference>
<dbReference type="InterPro" id="IPR036097">
    <property type="entry name" value="HisK_dim/P_sf"/>
</dbReference>
<comment type="catalytic activity">
    <reaction evidence="1">
        <text>ATP + protein L-histidine = ADP + protein N-phospho-L-histidine.</text>
        <dbReference type="EC" id="2.7.13.3"/>
    </reaction>
</comment>
<dbReference type="PRINTS" id="PR00344">
    <property type="entry name" value="BCTRLSENSOR"/>
</dbReference>
<dbReference type="InterPro" id="IPR003661">
    <property type="entry name" value="HisK_dim/P_dom"/>
</dbReference>
<dbReference type="SMART" id="SM00448">
    <property type="entry name" value="REC"/>
    <property type="match status" value="1"/>
</dbReference>
<dbReference type="PANTHER" id="PTHR45339">
    <property type="entry name" value="HYBRID SIGNAL TRANSDUCTION HISTIDINE KINASE J"/>
    <property type="match status" value="1"/>
</dbReference>
<dbReference type="CDD" id="cd17546">
    <property type="entry name" value="REC_hyHK_CKI1_RcsC-like"/>
    <property type="match status" value="1"/>
</dbReference>
<dbReference type="AlphaFoldDB" id="A0A3E1QA58"/>
<dbReference type="EC" id="2.7.13.3" evidence="2"/>
<dbReference type="SMART" id="SM00028">
    <property type="entry name" value="TPR"/>
    <property type="match status" value="3"/>
</dbReference>
<keyword evidence="9" id="KW-1185">Reference proteome</keyword>
<dbReference type="PROSITE" id="PS50110">
    <property type="entry name" value="RESPONSE_REGULATORY"/>
    <property type="match status" value="1"/>
</dbReference>
<dbReference type="Gene3D" id="1.10.287.130">
    <property type="match status" value="1"/>
</dbReference>
<dbReference type="SMART" id="SM00387">
    <property type="entry name" value="HATPase_c"/>
    <property type="match status" value="1"/>
</dbReference>
<evidence type="ECO:0000256" key="4">
    <source>
        <dbReference type="PROSITE-ProRule" id="PRU00169"/>
    </source>
</evidence>
<comment type="caution">
    <text evidence="8">The sequence shown here is derived from an EMBL/GenBank/DDBJ whole genome shotgun (WGS) entry which is preliminary data.</text>
</comment>
<evidence type="ECO:0000256" key="1">
    <source>
        <dbReference type="ARBA" id="ARBA00000085"/>
    </source>
</evidence>
<reference evidence="8 9" key="1">
    <citation type="journal article" date="2007" name="Int. J. Syst. Evol. Microbiol.">
        <title>Marixanthomonas ophiurae gen. nov., sp. nov., a marine bacterium of the family Flavobacteriaceae isolated from a deep-sea brittle star.</title>
        <authorList>
            <person name="Romanenko L.A."/>
            <person name="Uchino M."/>
            <person name="Frolova G.M."/>
            <person name="Mikhailov V.V."/>
        </authorList>
    </citation>
    <scope>NUCLEOTIDE SEQUENCE [LARGE SCALE GENOMIC DNA]</scope>
    <source>
        <strain evidence="8 9">KMM 3046</strain>
    </source>
</reference>
<proteinExistence type="predicted"/>
<feature type="transmembrane region" description="Helical" evidence="5">
    <location>
        <begin position="319"/>
        <end position="338"/>
    </location>
</feature>
<dbReference type="PANTHER" id="PTHR45339:SF5">
    <property type="entry name" value="HISTIDINE KINASE"/>
    <property type="match status" value="1"/>
</dbReference>
<evidence type="ECO:0000256" key="2">
    <source>
        <dbReference type="ARBA" id="ARBA00012438"/>
    </source>
</evidence>
<gene>
    <name evidence="8" type="ORF">DZ858_02715</name>
</gene>
<evidence type="ECO:0000313" key="9">
    <source>
        <dbReference type="Proteomes" id="UP000261082"/>
    </source>
</evidence>
<dbReference type="CDD" id="cd16922">
    <property type="entry name" value="HATPase_EvgS-ArcB-TorS-like"/>
    <property type="match status" value="1"/>
</dbReference>
<keyword evidence="3 4" id="KW-0597">Phosphoprotein</keyword>
<feature type="domain" description="Histidine kinase" evidence="6">
    <location>
        <begin position="375"/>
        <end position="595"/>
    </location>
</feature>
<evidence type="ECO:0000259" key="6">
    <source>
        <dbReference type="PROSITE" id="PS50109"/>
    </source>
</evidence>
<feature type="modified residue" description="4-aspartylphosphate" evidence="4">
    <location>
        <position position="666"/>
    </location>
</feature>
<dbReference type="InterPro" id="IPR011006">
    <property type="entry name" value="CheY-like_superfamily"/>
</dbReference>
<dbReference type="SMART" id="SM00388">
    <property type="entry name" value="HisKA"/>
    <property type="match status" value="1"/>
</dbReference>
<organism evidence="8 9">
    <name type="scientific">Marixanthomonas ophiurae</name>
    <dbReference type="NCBI Taxonomy" id="387659"/>
    <lineage>
        <taxon>Bacteria</taxon>
        <taxon>Pseudomonadati</taxon>
        <taxon>Bacteroidota</taxon>
        <taxon>Flavobacteriia</taxon>
        <taxon>Flavobacteriales</taxon>
        <taxon>Flavobacteriaceae</taxon>
        <taxon>Marixanthomonas</taxon>
    </lineage>
</organism>
<keyword evidence="5" id="KW-0472">Membrane</keyword>
<keyword evidence="5" id="KW-1133">Transmembrane helix</keyword>
<dbReference type="InterPro" id="IPR036890">
    <property type="entry name" value="HATPase_C_sf"/>
</dbReference>
<accession>A0A3E1QA58</accession>
<dbReference type="CDD" id="cd00082">
    <property type="entry name" value="HisKA"/>
    <property type="match status" value="1"/>
</dbReference>
<dbReference type="Gene3D" id="3.30.565.10">
    <property type="entry name" value="Histidine kinase-like ATPase, C-terminal domain"/>
    <property type="match status" value="1"/>
</dbReference>
<dbReference type="Pfam" id="PF02518">
    <property type="entry name" value="HATPase_c"/>
    <property type="match status" value="1"/>
</dbReference>
<dbReference type="SUPFAM" id="SSF47384">
    <property type="entry name" value="Homodimeric domain of signal transducing histidine kinase"/>
    <property type="match status" value="1"/>
</dbReference>
<dbReference type="PROSITE" id="PS50109">
    <property type="entry name" value="HIS_KIN"/>
    <property type="match status" value="1"/>
</dbReference>
<dbReference type="InterPro" id="IPR003594">
    <property type="entry name" value="HATPase_dom"/>
</dbReference>
<protein>
    <recommendedName>
        <fullName evidence="2">histidine kinase</fullName>
        <ecNumber evidence="2">2.7.13.3</ecNumber>
    </recommendedName>
</protein>
<evidence type="ECO:0000256" key="5">
    <source>
        <dbReference type="SAM" id="Phobius"/>
    </source>
</evidence>
<dbReference type="InterPro" id="IPR019734">
    <property type="entry name" value="TPR_rpt"/>
</dbReference>
<evidence type="ECO:0000313" key="8">
    <source>
        <dbReference type="EMBL" id="RFN59008.1"/>
    </source>
</evidence>
<sequence>MNKNLLLFSFLLFYIVGFGQTQEPSLDNLQIYKKYSFKELDETADIFYNKGDFTESLKINIELLKKGLESKNNYYIHQGYRNLGYDYLELNDTLQAKESFKKAEKYAKLSKNDTAKALSYMDLANVYAELDHNYKKAFQYHDKSIVVFEKLKDSAGIADAHYNTILTAMDAKDYNKAYIHLLKARKLNDFNKKHYNYIGIDVLTGEYHIEKGNYKLADSYLNKAIESAKKEGLSLELESAYLALSRSLYHQNEFEEAYIMRAEYDKYLEQNLRNVNNAQTETVSAKFQVSEYRKDIEAAELKNQLQAEIVKNKSNLNTILYVVSAILLFLFIIFLLAYRRRKQLVEKLRRRNREFLEAKQHAEKMSRSKTEFFSTVSHELRTPLYGVIGLSSILLEDPSLKGHENDLKSLKFSADYLLALINDVLQINKIDANKLENHTTTFNVEDLIDKIASSFEYMRLQNKNRISINISEKVPKVLKGNVIALSQILMNLVGNACKFTENGQITISISPKKVSPTKALLCFEIKDTGIGISEKDQERIFNEFSQVDSENYSYQGTGLGLTIVKKLVALSNSKIYLESKKEEGSSFWFNLSFDVVNKAEKKLEDSLLNKKLLINKRILIVEDNRINQAVTKKILEKNQVICSVAENGKQAVEQIKQNTFDLVLMDINMPVMNGLEATKKIRAFNTTIPIVALTAVEVEDMRFEIYNSGMNDIIVKPYDMNKFLQVILRNLTVFYSGKMAPQFF</sequence>
<feature type="domain" description="Response regulatory" evidence="7">
    <location>
        <begin position="617"/>
        <end position="731"/>
    </location>
</feature>
<name>A0A3E1QA58_9FLAO</name>
<dbReference type="EMBL" id="QVID01000001">
    <property type="protein sequence ID" value="RFN59008.1"/>
    <property type="molecule type" value="Genomic_DNA"/>
</dbReference>
<dbReference type="Gene3D" id="3.40.50.2300">
    <property type="match status" value="1"/>
</dbReference>
<dbReference type="Pfam" id="PF00512">
    <property type="entry name" value="HisKA"/>
    <property type="match status" value="1"/>
</dbReference>
<evidence type="ECO:0000256" key="3">
    <source>
        <dbReference type="ARBA" id="ARBA00022553"/>
    </source>
</evidence>
<dbReference type="Pfam" id="PF00072">
    <property type="entry name" value="Response_reg"/>
    <property type="match status" value="1"/>
</dbReference>
<dbReference type="Gene3D" id="1.25.40.10">
    <property type="entry name" value="Tetratricopeptide repeat domain"/>
    <property type="match status" value="1"/>
</dbReference>
<dbReference type="GO" id="GO:0000155">
    <property type="term" value="F:phosphorelay sensor kinase activity"/>
    <property type="evidence" value="ECO:0007669"/>
    <property type="project" value="InterPro"/>
</dbReference>
<dbReference type="SUPFAM" id="SSF52172">
    <property type="entry name" value="CheY-like"/>
    <property type="match status" value="1"/>
</dbReference>
<keyword evidence="5" id="KW-0812">Transmembrane</keyword>
<dbReference type="InterPro" id="IPR004358">
    <property type="entry name" value="Sig_transdc_His_kin-like_C"/>
</dbReference>
<dbReference type="InterPro" id="IPR011990">
    <property type="entry name" value="TPR-like_helical_dom_sf"/>
</dbReference>